<gene>
    <name evidence="1" type="ORF">Dm11a5_0119</name>
</gene>
<name>A0A142V802_9CHLR</name>
<evidence type="ECO:0000313" key="1">
    <source>
        <dbReference type="EMBL" id="AMU85950.1"/>
    </source>
</evidence>
<dbReference type="RefSeq" id="WP_034376887.1">
    <property type="nucleotide sequence ID" value="NZ_CP011127.1"/>
</dbReference>
<dbReference type="EMBL" id="CP011127">
    <property type="protein sequence ID" value="AMU85950.1"/>
    <property type="molecule type" value="Genomic_DNA"/>
</dbReference>
<dbReference type="OrthoDB" id="166441at2"/>
<protein>
    <recommendedName>
        <fullName evidence="3">IrrE N-terminal-like domain-containing protein</fullName>
    </recommendedName>
</protein>
<organism evidence="1 2">
    <name type="scientific">Dehalococcoides mccartyi</name>
    <dbReference type="NCBI Taxonomy" id="61435"/>
    <lineage>
        <taxon>Bacteria</taxon>
        <taxon>Bacillati</taxon>
        <taxon>Chloroflexota</taxon>
        <taxon>Dehalococcoidia</taxon>
        <taxon>Dehalococcoidales</taxon>
        <taxon>Dehalococcoidaceae</taxon>
        <taxon>Dehalococcoides</taxon>
    </lineage>
</organism>
<dbReference type="AlphaFoldDB" id="A0A142V802"/>
<dbReference type="PATRIC" id="fig|61435.8.peg.119"/>
<proteinExistence type="predicted"/>
<evidence type="ECO:0000313" key="2">
    <source>
        <dbReference type="Proteomes" id="UP000076394"/>
    </source>
</evidence>
<reference evidence="1 2" key="1">
    <citation type="submission" date="2015-03" db="EMBL/GenBank/DDBJ databases">
        <title>Genomic characterization of Dehalococcoides mccartyi strain 11a5, an unusal plasmid-containing chloroethene dechlorinator.</title>
        <authorList>
            <person name="Zhao S."/>
            <person name="Ding C."/>
            <person name="He J."/>
        </authorList>
    </citation>
    <scope>NUCLEOTIDE SEQUENCE [LARGE SCALE GENOMIC DNA]</scope>
    <source>
        <strain evidence="1 2">11a5</strain>
    </source>
</reference>
<accession>A0A142V802</accession>
<sequence length="306" mass="34869">MKNPSDLRYFCYCLIRKYGSPESISEEQKAKEFRHYYLRDLPPTVKALRIVASCCGCNLDSSDKMPKNMRGFNHVVNGKSNIVIKDGDTLSGMQNTILHEIREIMEGIFPSVYRNYKPLKTTAKHYAANKFATAVLLPEESFTKKVYETGFDVIELANHYSKSCSQVLLRIGEVLQGKLFFYTSMYEPDTDNNWRVTYWTGSSNDDDYEANVYGLDGFFPRKNRAVAAGSLVEMTIKAGKSHMVEHITLLNEGEDEGLIAISNPVLIQNQPTKVILMVLLSHNRELISPQVEKVEPVIVERFHQHL</sequence>
<dbReference type="Proteomes" id="UP000076394">
    <property type="component" value="Chromosome"/>
</dbReference>
<evidence type="ECO:0008006" key="3">
    <source>
        <dbReference type="Google" id="ProtNLM"/>
    </source>
</evidence>